<dbReference type="GO" id="GO:0051536">
    <property type="term" value="F:iron-sulfur cluster binding"/>
    <property type="evidence" value="ECO:0007669"/>
    <property type="project" value="UniProtKB-KW"/>
</dbReference>
<dbReference type="EMBL" id="NPBS01000346">
    <property type="protein sequence ID" value="PAF19232.1"/>
    <property type="molecule type" value="Genomic_DNA"/>
</dbReference>
<dbReference type="AlphaFoldDB" id="A0A268RGA0"/>
<keyword evidence="2" id="KW-0411">Iron-sulfur</keyword>
<dbReference type="Gene3D" id="3.40.228.10">
    <property type="entry name" value="Dimethylsulfoxide Reductase, domain 2"/>
    <property type="match status" value="1"/>
</dbReference>
<evidence type="ECO:0000313" key="3">
    <source>
        <dbReference type="EMBL" id="PAF19232.1"/>
    </source>
</evidence>
<dbReference type="PANTHER" id="PTHR43742:SF6">
    <property type="entry name" value="OXIDOREDUCTASE YYAE-RELATED"/>
    <property type="match status" value="1"/>
</dbReference>
<gene>
    <name evidence="3" type="ORF">CHH61_23450</name>
</gene>
<reference evidence="3 4" key="1">
    <citation type="submission" date="2017-07" db="EMBL/GenBank/DDBJ databases">
        <title>Isolation and whole genome analysis of endospore-forming bacteria from heroin.</title>
        <authorList>
            <person name="Kalinowski J."/>
            <person name="Ahrens B."/>
            <person name="Al-Dilaimi A."/>
            <person name="Winkler A."/>
            <person name="Wibberg D."/>
            <person name="Schleenbecker U."/>
            <person name="Ruckert C."/>
            <person name="Wolfel R."/>
            <person name="Grass G."/>
        </authorList>
    </citation>
    <scope>NUCLEOTIDE SEQUENCE [LARGE SCALE GENOMIC DNA]</scope>
    <source>
        <strain evidence="3 4">7523-2</strain>
    </source>
</reference>
<dbReference type="Proteomes" id="UP000216133">
    <property type="component" value="Unassembled WGS sequence"/>
</dbReference>
<organism evidence="3 4">
    <name type="scientific">Shouchella clausii</name>
    <name type="common">Alkalihalobacillus clausii</name>
    <dbReference type="NCBI Taxonomy" id="79880"/>
    <lineage>
        <taxon>Bacteria</taxon>
        <taxon>Bacillati</taxon>
        <taxon>Bacillota</taxon>
        <taxon>Bacilli</taxon>
        <taxon>Bacillales</taxon>
        <taxon>Bacillaceae</taxon>
        <taxon>Shouchella</taxon>
    </lineage>
</organism>
<name>A0A268RGA0_SHOCL</name>
<evidence type="ECO:0000256" key="1">
    <source>
        <dbReference type="ARBA" id="ARBA00023004"/>
    </source>
</evidence>
<protein>
    <submittedName>
        <fullName evidence="3">Uncharacterized protein</fullName>
    </submittedName>
</protein>
<comment type="caution">
    <text evidence="3">The sequence shown here is derived from an EMBL/GenBank/DDBJ whole genome shotgun (WGS) entry which is preliminary data.</text>
</comment>
<accession>A0A268RGA0</accession>
<feature type="non-terminal residue" evidence="3">
    <location>
        <position position="102"/>
    </location>
</feature>
<dbReference type="SUPFAM" id="SSF53706">
    <property type="entry name" value="Formate dehydrogenase/DMSO reductase, domains 1-3"/>
    <property type="match status" value="1"/>
</dbReference>
<dbReference type="InterPro" id="IPR050612">
    <property type="entry name" value="Prok_Mopterin_Oxidored"/>
</dbReference>
<evidence type="ECO:0000256" key="2">
    <source>
        <dbReference type="ARBA" id="ARBA00023014"/>
    </source>
</evidence>
<keyword evidence="2" id="KW-0479">Metal-binding</keyword>
<feature type="non-terminal residue" evidence="3">
    <location>
        <position position="1"/>
    </location>
</feature>
<evidence type="ECO:0000313" key="4">
    <source>
        <dbReference type="Proteomes" id="UP000216133"/>
    </source>
</evidence>
<sequence length="102" mass="10977">TSPAFIRIGNGPQHHDNGGMCIRTISCLPAITGQWLLKGGGAIKGNSSYLAFNTGALQRPDLLRKKNTRIINMNRIGSALLELEKPIKSMYVYGTNPAVVAP</sequence>
<dbReference type="PANTHER" id="PTHR43742">
    <property type="entry name" value="TRIMETHYLAMINE-N-OXIDE REDUCTASE"/>
    <property type="match status" value="1"/>
</dbReference>
<proteinExistence type="predicted"/>
<keyword evidence="1" id="KW-0408">Iron</keyword>
<dbReference type="Gene3D" id="3.40.50.740">
    <property type="match status" value="1"/>
</dbReference>